<name>A0ABQ9ZZ35_9CRUS</name>
<sequence>MTSDGQREKAAKTSVLCEQQLHPLPVSQQHETITLPDLAAAGHHAWLIEVGPKEAHDRRGVTGRDELWGGSHKAVEDCFPFGHEVNVHVLYVLRVFLEFQIELDDGLLVGQNHVDSRRSRLE</sequence>
<proteinExistence type="predicted"/>
<keyword evidence="2" id="KW-1185">Reference proteome</keyword>
<organism evidence="1 2">
    <name type="scientific">Daphnia magna</name>
    <dbReference type="NCBI Taxonomy" id="35525"/>
    <lineage>
        <taxon>Eukaryota</taxon>
        <taxon>Metazoa</taxon>
        <taxon>Ecdysozoa</taxon>
        <taxon>Arthropoda</taxon>
        <taxon>Crustacea</taxon>
        <taxon>Branchiopoda</taxon>
        <taxon>Diplostraca</taxon>
        <taxon>Cladocera</taxon>
        <taxon>Anomopoda</taxon>
        <taxon>Daphniidae</taxon>
        <taxon>Daphnia</taxon>
    </lineage>
</organism>
<comment type="caution">
    <text evidence="1">The sequence shown here is derived from an EMBL/GenBank/DDBJ whole genome shotgun (WGS) entry which is preliminary data.</text>
</comment>
<accession>A0ABQ9ZZ35</accession>
<evidence type="ECO:0000313" key="2">
    <source>
        <dbReference type="Proteomes" id="UP001234178"/>
    </source>
</evidence>
<reference evidence="1 2" key="1">
    <citation type="journal article" date="2023" name="Nucleic Acids Res.">
        <title>The hologenome of Daphnia magna reveals possible DNA methylation and microbiome-mediated evolution of the host genome.</title>
        <authorList>
            <person name="Chaturvedi A."/>
            <person name="Li X."/>
            <person name="Dhandapani V."/>
            <person name="Marshall H."/>
            <person name="Kissane S."/>
            <person name="Cuenca-Cambronero M."/>
            <person name="Asole G."/>
            <person name="Calvet F."/>
            <person name="Ruiz-Romero M."/>
            <person name="Marangio P."/>
            <person name="Guigo R."/>
            <person name="Rago D."/>
            <person name="Mirbahai L."/>
            <person name="Eastwood N."/>
            <person name="Colbourne J.K."/>
            <person name="Zhou J."/>
            <person name="Mallon E."/>
            <person name="Orsini L."/>
        </authorList>
    </citation>
    <scope>NUCLEOTIDE SEQUENCE [LARGE SCALE GENOMIC DNA]</scope>
    <source>
        <strain evidence="1">LRV0_1</strain>
    </source>
</reference>
<gene>
    <name evidence="1" type="ORF">OUZ56_033809</name>
</gene>
<dbReference type="EMBL" id="JAOYFB010000029">
    <property type="protein sequence ID" value="KAK4017874.1"/>
    <property type="molecule type" value="Genomic_DNA"/>
</dbReference>
<dbReference type="Proteomes" id="UP001234178">
    <property type="component" value="Unassembled WGS sequence"/>
</dbReference>
<protein>
    <submittedName>
        <fullName evidence="1">Uncharacterized protein</fullName>
    </submittedName>
</protein>
<evidence type="ECO:0000313" key="1">
    <source>
        <dbReference type="EMBL" id="KAK4017874.1"/>
    </source>
</evidence>